<feature type="transmembrane region" description="Helical" evidence="5">
    <location>
        <begin position="213"/>
        <end position="240"/>
    </location>
</feature>
<dbReference type="AlphaFoldDB" id="U6KMI8"/>
<evidence type="ECO:0000313" key="7">
    <source>
        <dbReference type="EMBL" id="CDJ38026.1"/>
    </source>
</evidence>
<dbReference type="PANTHER" id="PTHR19317:SF0">
    <property type="entry name" value="PRENYLATED RAB ACCEPTOR PROTEIN 1"/>
    <property type="match status" value="1"/>
</dbReference>
<dbReference type="EMBL" id="HG673806">
    <property type="protein sequence ID" value="CDJ38026.1"/>
    <property type="molecule type" value="Genomic_DNA"/>
</dbReference>
<dbReference type="InterPro" id="IPR004895">
    <property type="entry name" value="Prenylated_rab_accept_PRA1"/>
</dbReference>
<comment type="subcellular location">
    <subcellularLocation>
        <location evidence="1 5">Membrane</location>
        <topology evidence="1 5">Multi-pass membrane protein</topology>
    </subcellularLocation>
</comment>
<keyword evidence="4 5" id="KW-0472">Membrane</keyword>
<dbReference type="GeneID" id="25255151"/>
<comment type="similarity">
    <text evidence="5">Belongs to the PRA1 family.</text>
</comment>
<proteinExistence type="inferred from homology"/>
<evidence type="ECO:0000256" key="1">
    <source>
        <dbReference type="ARBA" id="ARBA00004141"/>
    </source>
</evidence>
<dbReference type="VEuPathDB" id="ToxoDB:ETH_00030360"/>
<evidence type="ECO:0000256" key="4">
    <source>
        <dbReference type="ARBA" id="ARBA00023136"/>
    </source>
</evidence>
<evidence type="ECO:0000256" key="2">
    <source>
        <dbReference type="ARBA" id="ARBA00022692"/>
    </source>
</evidence>
<dbReference type="PANTHER" id="PTHR19317">
    <property type="entry name" value="PRENYLATED RAB ACCEPTOR 1-RELATED"/>
    <property type="match status" value="1"/>
</dbReference>
<keyword evidence="2 5" id="KW-0812">Transmembrane</keyword>
<accession>U6KMI8</accession>
<reference evidence="7" key="2">
    <citation type="submission" date="2013-10" db="EMBL/GenBank/DDBJ databases">
        <authorList>
            <person name="Aslett M."/>
        </authorList>
    </citation>
    <scope>NUCLEOTIDE SEQUENCE [LARGE SCALE GENOMIC DNA]</scope>
    <source>
        <strain evidence="7">Houghton</strain>
    </source>
</reference>
<dbReference type="RefSeq" id="XP_013228864.1">
    <property type="nucleotide sequence ID" value="XM_013373410.1"/>
</dbReference>
<keyword evidence="8" id="KW-1185">Reference proteome</keyword>
<keyword evidence="3 5" id="KW-1133">Transmembrane helix</keyword>
<evidence type="ECO:0000256" key="3">
    <source>
        <dbReference type="ARBA" id="ARBA00022989"/>
    </source>
</evidence>
<gene>
    <name evidence="7" type="ORF">ETH_00030360</name>
</gene>
<evidence type="ECO:0000313" key="8">
    <source>
        <dbReference type="Proteomes" id="UP000030747"/>
    </source>
</evidence>
<evidence type="ECO:0000256" key="5">
    <source>
        <dbReference type="RuleBase" id="RU363107"/>
    </source>
</evidence>
<dbReference type="OrthoDB" id="63113at2759"/>
<dbReference type="VEuPathDB" id="ToxoDB:ETH2_1368600"/>
<dbReference type="OMA" id="NYICICC"/>
<organism evidence="7 8">
    <name type="scientific">Eimeria tenella</name>
    <name type="common">Coccidian parasite</name>
    <dbReference type="NCBI Taxonomy" id="5802"/>
    <lineage>
        <taxon>Eukaryota</taxon>
        <taxon>Sar</taxon>
        <taxon>Alveolata</taxon>
        <taxon>Apicomplexa</taxon>
        <taxon>Conoidasida</taxon>
        <taxon>Coccidia</taxon>
        <taxon>Eucoccidiorida</taxon>
        <taxon>Eimeriorina</taxon>
        <taxon>Eimeriidae</taxon>
        <taxon>Eimeria</taxon>
    </lineage>
</organism>
<feature type="transmembrane region" description="Helical" evidence="5">
    <location>
        <begin position="152"/>
        <end position="169"/>
    </location>
</feature>
<sequence length="269" mass="27702">MRLEMMLEPVGGGEPALSAAAVDDFYASDAPGLQALSEAPTPIGNFSADSNGPQLHADQFIPPPPPAESRATVSLGGSPPSAAAAAALSGTLDGRKDSGGAKFAVSQIHGVYLLLHRAVLSRCAPWSEFAAAAAFQRPCSGAAAVDRMQRNFRYFTTNYICICCCFAALCALLNPPVFAVAGLCGALCAFASLKGEVQIGDTRLPKKSFQGAVCAGSACLLLLVAGNAVMTLLLLCALVVSVHSALHKGVSYQTIAQKGEQQQHPDLGV</sequence>
<name>U6KMI8_EIMTE</name>
<protein>
    <recommendedName>
        <fullName evidence="5">PRA1 family protein</fullName>
    </recommendedName>
</protein>
<dbReference type="Proteomes" id="UP000030747">
    <property type="component" value="Unassembled WGS sequence"/>
</dbReference>
<dbReference type="GO" id="GO:0005794">
    <property type="term" value="C:Golgi apparatus"/>
    <property type="evidence" value="ECO:0007669"/>
    <property type="project" value="TreeGrafter"/>
</dbReference>
<reference evidence="7" key="1">
    <citation type="submission" date="2013-10" db="EMBL/GenBank/DDBJ databases">
        <title>Genomic analysis of the causative agents of coccidiosis in chickens.</title>
        <authorList>
            <person name="Reid A.J."/>
            <person name="Blake D."/>
            <person name="Billington K."/>
            <person name="Browne H."/>
            <person name="Dunn M."/>
            <person name="Hung S."/>
            <person name="Kawahara F."/>
            <person name="Miranda-Saavedra D."/>
            <person name="Mourier T."/>
            <person name="Nagra H."/>
            <person name="Otto T.D."/>
            <person name="Rawlings N."/>
            <person name="Sanchez A."/>
            <person name="Sanders M."/>
            <person name="Subramaniam C."/>
            <person name="Tay Y."/>
            <person name="Dear P."/>
            <person name="Doerig C."/>
            <person name="Gruber A."/>
            <person name="Parkinson J."/>
            <person name="Shirley M."/>
            <person name="Wan K.L."/>
            <person name="Berriman M."/>
            <person name="Tomley F."/>
            <person name="Pain A."/>
        </authorList>
    </citation>
    <scope>NUCLEOTIDE SEQUENCE [LARGE SCALE GENOMIC DNA]</scope>
    <source>
        <strain evidence="7">Houghton</strain>
    </source>
</reference>
<evidence type="ECO:0000256" key="6">
    <source>
        <dbReference type="SAM" id="MobiDB-lite"/>
    </source>
</evidence>
<dbReference type="GO" id="GO:0016020">
    <property type="term" value="C:membrane"/>
    <property type="evidence" value="ECO:0007669"/>
    <property type="project" value="UniProtKB-SubCell"/>
</dbReference>
<dbReference type="Pfam" id="PF03208">
    <property type="entry name" value="PRA1"/>
    <property type="match status" value="1"/>
</dbReference>
<feature type="region of interest" description="Disordered" evidence="6">
    <location>
        <begin position="37"/>
        <end position="78"/>
    </location>
</feature>
<feature type="transmembrane region" description="Helical" evidence="5">
    <location>
        <begin position="175"/>
        <end position="193"/>
    </location>
</feature>